<dbReference type="EMBL" id="GBXM01044902">
    <property type="protein sequence ID" value="JAH63675.1"/>
    <property type="molecule type" value="Transcribed_RNA"/>
</dbReference>
<reference evidence="1" key="2">
    <citation type="journal article" date="2015" name="Fish Shellfish Immunol.">
        <title>Early steps in the European eel (Anguilla anguilla)-Vibrio vulnificus interaction in the gills: Role of the RtxA13 toxin.</title>
        <authorList>
            <person name="Callol A."/>
            <person name="Pajuelo D."/>
            <person name="Ebbesson L."/>
            <person name="Teles M."/>
            <person name="MacKenzie S."/>
            <person name="Amaro C."/>
        </authorList>
    </citation>
    <scope>NUCLEOTIDE SEQUENCE</scope>
</reference>
<organism evidence="1">
    <name type="scientific">Anguilla anguilla</name>
    <name type="common">European freshwater eel</name>
    <name type="synonym">Muraena anguilla</name>
    <dbReference type="NCBI Taxonomy" id="7936"/>
    <lineage>
        <taxon>Eukaryota</taxon>
        <taxon>Metazoa</taxon>
        <taxon>Chordata</taxon>
        <taxon>Craniata</taxon>
        <taxon>Vertebrata</taxon>
        <taxon>Euteleostomi</taxon>
        <taxon>Actinopterygii</taxon>
        <taxon>Neopterygii</taxon>
        <taxon>Teleostei</taxon>
        <taxon>Anguilliformes</taxon>
        <taxon>Anguillidae</taxon>
        <taxon>Anguilla</taxon>
    </lineage>
</organism>
<sequence>MKFSYFTALHKLLVHSRNSLIVCGELFPVFVFFKMLNHTPLEQIHRLPL</sequence>
<accession>A0A0E9UEL0</accession>
<name>A0A0E9UEL0_ANGAN</name>
<reference evidence="1" key="1">
    <citation type="submission" date="2014-11" db="EMBL/GenBank/DDBJ databases">
        <authorList>
            <person name="Amaro Gonzalez C."/>
        </authorList>
    </citation>
    <scope>NUCLEOTIDE SEQUENCE</scope>
</reference>
<proteinExistence type="predicted"/>
<evidence type="ECO:0000313" key="1">
    <source>
        <dbReference type="EMBL" id="JAH63675.1"/>
    </source>
</evidence>
<dbReference type="AlphaFoldDB" id="A0A0E9UEL0"/>
<protein>
    <submittedName>
        <fullName evidence="1">Uncharacterized protein</fullName>
    </submittedName>
</protein>